<evidence type="ECO:0000313" key="1">
    <source>
        <dbReference type="EMBL" id="HIS74315.1"/>
    </source>
</evidence>
<reference evidence="1" key="1">
    <citation type="submission" date="2020-10" db="EMBL/GenBank/DDBJ databases">
        <authorList>
            <person name="Gilroy R."/>
        </authorList>
    </citation>
    <scope>NUCLEOTIDE SEQUENCE</scope>
    <source>
        <strain evidence="1">CHK152-2871</strain>
    </source>
</reference>
<evidence type="ECO:0000313" key="2">
    <source>
        <dbReference type="Proteomes" id="UP000886865"/>
    </source>
</evidence>
<name>A0A9D1JXN8_9BACT</name>
<reference evidence="1" key="2">
    <citation type="journal article" date="2021" name="PeerJ">
        <title>Extensive microbial diversity within the chicken gut microbiome revealed by metagenomics and culture.</title>
        <authorList>
            <person name="Gilroy R."/>
            <person name="Ravi A."/>
            <person name="Getino M."/>
            <person name="Pursley I."/>
            <person name="Horton D.L."/>
            <person name="Alikhan N.F."/>
            <person name="Baker D."/>
            <person name="Gharbi K."/>
            <person name="Hall N."/>
            <person name="Watson M."/>
            <person name="Adriaenssens E.M."/>
            <person name="Foster-Nyarko E."/>
            <person name="Jarju S."/>
            <person name="Secka A."/>
            <person name="Antonio M."/>
            <person name="Oren A."/>
            <person name="Chaudhuri R.R."/>
            <person name="La Ragione R."/>
            <person name="Hildebrand F."/>
            <person name="Pallen M.J."/>
        </authorList>
    </citation>
    <scope>NUCLEOTIDE SEQUENCE</scope>
    <source>
        <strain evidence="1">CHK152-2871</strain>
    </source>
</reference>
<accession>A0A9D1JXN8</accession>
<organism evidence="1 2">
    <name type="scientific">Candidatus Galligastranaerophilus intestinavium</name>
    <dbReference type="NCBI Taxonomy" id="2840836"/>
    <lineage>
        <taxon>Bacteria</taxon>
        <taxon>Candidatus Galligastranaerophilus</taxon>
    </lineage>
</organism>
<gene>
    <name evidence="1" type="ORF">IAA86_04760</name>
</gene>
<dbReference type="Proteomes" id="UP000886865">
    <property type="component" value="Unassembled WGS sequence"/>
</dbReference>
<protein>
    <submittedName>
        <fullName evidence="1">Uncharacterized protein</fullName>
    </submittedName>
</protein>
<dbReference type="EMBL" id="DVJQ01000042">
    <property type="protein sequence ID" value="HIS74315.1"/>
    <property type="molecule type" value="Genomic_DNA"/>
</dbReference>
<dbReference type="AlphaFoldDB" id="A0A9D1JXN8"/>
<sequence>MRNQDVWNFNISKGKHTAKVCVHLDLEEEPSEELIVQDLVKYIMALEKIKYCA</sequence>
<proteinExistence type="predicted"/>
<comment type="caution">
    <text evidence="1">The sequence shown here is derived from an EMBL/GenBank/DDBJ whole genome shotgun (WGS) entry which is preliminary data.</text>
</comment>